<dbReference type="InParanoid" id="A0A286UKZ3"/>
<gene>
    <name evidence="3" type="ORF">PNOK_0517600</name>
</gene>
<dbReference type="CDD" id="cd18186">
    <property type="entry name" value="BTB_POZ_ZBTB_KLHL-like"/>
    <property type="match status" value="1"/>
</dbReference>
<evidence type="ECO:0000256" key="1">
    <source>
        <dbReference type="SAM" id="MobiDB-lite"/>
    </source>
</evidence>
<name>A0A286UKZ3_9AGAM</name>
<reference evidence="3 4" key="1">
    <citation type="journal article" date="2017" name="Mol. Ecol.">
        <title>Comparative and population genomic landscape of Phellinus noxius: A hypervariable fungus causing root rot in trees.</title>
        <authorList>
            <person name="Chung C.L."/>
            <person name="Lee T.J."/>
            <person name="Akiba M."/>
            <person name="Lee H.H."/>
            <person name="Kuo T.H."/>
            <person name="Liu D."/>
            <person name="Ke H.M."/>
            <person name="Yokoi T."/>
            <person name="Roa M.B."/>
            <person name="Lu M.J."/>
            <person name="Chang Y.Y."/>
            <person name="Ann P.J."/>
            <person name="Tsai J.N."/>
            <person name="Chen C.Y."/>
            <person name="Tzean S.S."/>
            <person name="Ota Y."/>
            <person name="Hattori T."/>
            <person name="Sahashi N."/>
            <person name="Liou R.F."/>
            <person name="Kikuchi T."/>
            <person name="Tsai I.J."/>
        </authorList>
    </citation>
    <scope>NUCLEOTIDE SEQUENCE [LARGE SCALE GENOMIC DNA]</scope>
    <source>
        <strain evidence="3 4">FFPRI411160</strain>
    </source>
</reference>
<proteinExistence type="predicted"/>
<feature type="compositionally biased region" description="Polar residues" evidence="1">
    <location>
        <begin position="250"/>
        <end position="260"/>
    </location>
</feature>
<dbReference type="SUPFAM" id="SSF54695">
    <property type="entry name" value="POZ domain"/>
    <property type="match status" value="1"/>
</dbReference>
<organism evidence="3 4">
    <name type="scientific">Pyrrhoderma noxium</name>
    <dbReference type="NCBI Taxonomy" id="2282107"/>
    <lineage>
        <taxon>Eukaryota</taxon>
        <taxon>Fungi</taxon>
        <taxon>Dikarya</taxon>
        <taxon>Basidiomycota</taxon>
        <taxon>Agaricomycotina</taxon>
        <taxon>Agaricomycetes</taxon>
        <taxon>Hymenochaetales</taxon>
        <taxon>Hymenochaetaceae</taxon>
        <taxon>Pyrrhoderma</taxon>
    </lineage>
</organism>
<dbReference type="Gene3D" id="3.30.710.10">
    <property type="entry name" value="Potassium Channel Kv1.1, Chain A"/>
    <property type="match status" value="1"/>
</dbReference>
<evidence type="ECO:0000313" key="3">
    <source>
        <dbReference type="EMBL" id="PAV20242.1"/>
    </source>
</evidence>
<dbReference type="PROSITE" id="PS50097">
    <property type="entry name" value="BTB"/>
    <property type="match status" value="1"/>
</dbReference>
<dbReference type="STRING" id="2282107.A0A286UKZ3"/>
<dbReference type="Proteomes" id="UP000217199">
    <property type="component" value="Unassembled WGS sequence"/>
</dbReference>
<feature type="domain" description="BTB" evidence="2">
    <location>
        <begin position="12"/>
        <end position="100"/>
    </location>
</feature>
<sequence>MSRHTEFWFSDGSIVLVAGNISFRVHKSLLARHSIVFRDMFSFPQPTEVSSNASPTAGDLLKCPNTISDFDSEALEGCPALHLHDTSDDVTSLLYALYDGPKFGNNDKDDFRVVSGVLRLSNKYMIESLREKALTHLSQAWPSTLKGWDTREEILDYNVHQESRYYPNPVEVINLAREVNAPCLLPSAFYDLSRYPLSEIFDCIQDESVAYDEVNSRVRLSLSDTQKLAVGKEASSAAVLHLIQSLTTEGRSSSSHSATPTRGLAARHGQGSVIGRGHRRSDSNTGSYGRCVAPAACWRDACELVELATQHYLLERARGAEDPLYVVEELALLKGDSDSSSCVSGSRRYFNSGTGTGVGLDEDLDDDKTCRPCARAFGAWAMKERERLWRTIPSWFRLDV</sequence>
<dbReference type="InterPro" id="IPR011333">
    <property type="entry name" value="SKP1/BTB/POZ_sf"/>
</dbReference>
<keyword evidence="4" id="KW-1185">Reference proteome</keyword>
<feature type="region of interest" description="Disordered" evidence="1">
    <location>
        <begin position="250"/>
        <end position="287"/>
    </location>
</feature>
<dbReference type="AlphaFoldDB" id="A0A286UKZ3"/>
<dbReference type="EMBL" id="NBII01000004">
    <property type="protein sequence ID" value="PAV20242.1"/>
    <property type="molecule type" value="Genomic_DNA"/>
</dbReference>
<protein>
    <recommendedName>
        <fullName evidence="2">BTB domain-containing protein</fullName>
    </recommendedName>
</protein>
<dbReference type="SMART" id="SM00225">
    <property type="entry name" value="BTB"/>
    <property type="match status" value="1"/>
</dbReference>
<dbReference type="InterPro" id="IPR000210">
    <property type="entry name" value="BTB/POZ_dom"/>
</dbReference>
<evidence type="ECO:0000259" key="2">
    <source>
        <dbReference type="PROSITE" id="PS50097"/>
    </source>
</evidence>
<comment type="caution">
    <text evidence="3">The sequence shown here is derived from an EMBL/GenBank/DDBJ whole genome shotgun (WGS) entry which is preliminary data.</text>
</comment>
<accession>A0A286UKZ3</accession>
<evidence type="ECO:0000313" key="4">
    <source>
        <dbReference type="Proteomes" id="UP000217199"/>
    </source>
</evidence>
<dbReference type="OrthoDB" id="3227959at2759"/>